<dbReference type="SUPFAM" id="SSF52374">
    <property type="entry name" value="Nucleotidylyl transferase"/>
    <property type="match status" value="1"/>
</dbReference>
<dbReference type="Proteomes" id="UP000198836">
    <property type="component" value="Unassembled WGS sequence"/>
</dbReference>
<dbReference type="Gene3D" id="3.40.50.620">
    <property type="entry name" value="HUPs"/>
    <property type="match status" value="1"/>
</dbReference>
<feature type="binding site" evidence="11">
    <location>
        <position position="33"/>
    </location>
    <ligand>
        <name>L-tyrosine</name>
        <dbReference type="ChEBI" id="CHEBI:58315"/>
    </ligand>
</feature>
<feature type="domain" description="Tyrosine--tRNA ligase SYY-like C-terminal" evidence="13">
    <location>
        <begin position="340"/>
        <end position="425"/>
    </location>
</feature>
<dbReference type="GO" id="GO:0042803">
    <property type="term" value="F:protein homodimerization activity"/>
    <property type="evidence" value="ECO:0007669"/>
    <property type="project" value="UniProtKB-ARBA"/>
</dbReference>
<evidence type="ECO:0000256" key="1">
    <source>
        <dbReference type="ARBA" id="ARBA00004496"/>
    </source>
</evidence>
<proteinExistence type="inferred from homology"/>
<feature type="short sequence motif" description="'KMSKS' region" evidence="11">
    <location>
        <begin position="230"/>
        <end position="234"/>
    </location>
</feature>
<comment type="similarity">
    <text evidence="10 11">Belongs to the class-I aminoacyl-tRNA synthetase family. TyrS type 1 subfamily.</text>
</comment>
<accession>A0A1I0T4Y5</accession>
<dbReference type="InterPro" id="IPR024088">
    <property type="entry name" value="Tyr-tRNA-ligase_bac-type"/>
</dbReference>
<evidence type="ECO:0000256" key="6">
    <source>
        <dbReference type="ARBA" id="ARBA00022884"/>
    </source>
</evidence>
<dbReference type="InterPro" id="IPR024107">
    <property type="entry name" value="Tyr-tRNA-ligase_bac_1"/>
</dbReference>
<dbReference type="FunFam" id="3.40.50.620:FF:000008">
    <property type="entry name" value="Tyrosine--tRNA ligase"/>
    <property type="match status" value="1"/>
</dbReference>
<comment type="subunit">
    <text evidence="11">Homodimer.</text>
</comment>
<keyword evidence="6 12" id="KW-0694">RNA-binding</keyword>
<dbReference type="PRINTS" id="PR01040">
    <property type="entry name" value="TRNASYNTHTYR"/>
</dbReference>
<dbReference type="InterPro" id="IPR054608">
    <property type="entry name" value="SYY-like_C"/>
</dbReference>
<dbReference type="GO" id="GO:0005524">
    <property type="term" value="F:ATP binding"/>
    <property type="evidence" value="ECO:0007669"/>
    <property type="project" value="UniProtKB-UniRule"/>
</dbReference>
<evidence type="ECO:0000313" key="14">
    <source>
        <dbReference type="EMBL" id="SFA46819.1"/>
    </source>
</evidence>
<keyword evidence="8 11" id="KW-0030">Aminoacyl-tRNA synthetase</keyword>
<dbReference type="AlphaFoldDB" id="A0A1I0T4Y5"/>
<dbReference type="CDD" id="cd00805">
    <property type="entry name" value="TyrRS_core"/>
    <property type="match status" value="1"/>
</dbReference>
<dbReference type="Pfam" id="PF00579">
    <property type="entry name" value="tRNA-synt_1b"/>
    <property type="match status" value="1"/>
</dbReference>
<keyword evidence="3 11" id="KW-0436">Ligase</keyword>
<evidence type="ECO:0000259" key="13">
    <source>
        <dbReference type="Pfam" id="PF22421"/>
    </source>
</evidence>
<evidence type="ECO:0000256" key="2">
    <source>
        <dbReference type="ARBA" id="ARBA00022490"/>
    </source>
</evidence>
<evidence type="ECO:0000256" key="12">
    <source>
        <dbReference type="PROSITE-ProRule" id="PRU00182"/>
    </source>
</evidence>
<dbReference type="EMBL" id="FOJM01000006">
    <property type="protein sequence ID" value="SFA46819.1"/>
    <property type="molecule type" value="Genomic_DNA"/>
</dbReference>
<reference evidence="15" key="1">
    <citation type="submission" date="2016-10" db="EMBL/GenBank/DDBJ databases">
        <authorList>
            <person name="Varghese N."/>
            <person name="Submissions S."/>
        </authorList>
    </citation>
    <scope>NUCLEOTIDE SEQUENCE [LARGE SCALE GENOMIC DNA]</scope>
    <source>
        <strain evidence="15">DSM 18130</strain>
    </source>
</reference>
<keyword evidence="2 11" id="KW-0963">Cytoplasm</keyword>
<dbReference type="InterPro" id="IPR001412">
    <property type="entry name" value="aa-tRNA-synth_I_CS"/>
</dbReference>
<dbReference type="RefSeq" id="WP_090982509.1">
    <property type="nucleotide sequence ID" value="NZ_FOJM01000006.1"/>
</dbReference>
<dbReference type="PROSITE" id="PS00178">
    <property type="entry name" value="AA_TRNA_LIGASE_I"/>
    <property type="match status" value="1"/>
</dbReference>
<feature type="binding site" evidence="11">
    <location>
        <position position="233"/>
    </location>
    <ligand>
        <name>ATP</name>
        <dbReference type="ChEBI" id="CHEBI:30616"/>
    </ligand>
</feature>
<dbReference type="SUPFAM" id="SSF55174">
    <property type="entry name" value="Alpha-L RNA-binding motif"/>
    <property type="match status" value="1"/>
</dbReference>
<feature type="binding site" evidence="11">
    <location>
        <position position="170"/>
    </location>
    <ligand>
        <name>L-tyrosine</name>
        <dbReference type="ChEBI" id="CHEBI:58315"/>
    </ligand>
</feature>
<evidence type="ECO:0000256" key="3">
    <source>
        <dbReference type="ARBA" id="ARBA00022598"/>
    </source>
</evidence>
<gene>
    <name evidence="11" type="primary">tyrS</name>
    <name evidence="14" type="ORF">SAMN04488511_10675</name>
</gene>
<dbReference type="Pfam" id="PF22421">
    <property type="entry name" value="SYY_C-terminal"/>
    <property type="match status" value="1"/>
</dbReference>
<evidence type="ECO:0000256" key="7">
    <source>
        <dbReference type="ARBA" id="ARBA00022917"/>
    </source>
</evidence>
<dbReference type="Gene3D" id="1.10.240.10">
    <property type="entry name" value="Tyrosyl-Transfer RNA Synthetase"/>
    <property type="match status" value="1"/>
</dbReference>
<dbReference type="FunFam" id="1.10.240.10:FF:000001">
    <property type="entry name" value="Tyrosine--tRNA ligase"/>
    <property type="match status" value="1"/>
</dbReference>
<evidence type="ECO:0000256" key="8">
    <source>
        <dbReference type="ARBA" id="ARBA00023146"/>
    </source>
</evidence>
<name>A0A1I0T4Y5_9SPHI</name>
<keyword evidence="4 11" id="KW-0547">Nucleotide-binding</keyword>
<dbReference type="InterPro" id="IPR002305">
    <property type="entry name" value="aa-tRNA-synth_Ic"/>
</dbReference>
<evidence type="ECO:0000313" key="15">
    <source>
        <dbReference type="Proteomes" id="UP000198836"/>
    </source>
</evidence>
<keyword evidence="5 11" id="KW-0067">ATP-binding</keyword>
<feature type="binding site" evidence="11">
    <location>
        <position position="174"/>
    </location>
    <ligand>
        <name>L-tyrosine</name>
        <dbReference type="ChEBI" id="CHEBI:58315"/>
    </ligand>
</feature>
<feature type="short sequence motif" description="'HIGH' region" evidence="11">
    <location>
        <begin position="38"/>
        <end position="47"/>
    </location>
</feature>
<dbReference type="EC" id="6.1.1.1" evidence="11"/>
<evidence type="ECO:0000256" key="5">
    <source>
        <dbReference type="ARBA" id="ARBA00022840"/>
    </source>
</evidence>
<dbReference type="PANTHER" id="PTHR11766">
    <property type="entry name" value="TYROSYL-TRNA SYNTHETASE"/>
    <property type="match status" value="1"/>
</dbReference>
<dbReference type="STRING" id="332999.SAMN04488511_10675"/>
<dbReference type="InterPro" id="IPR036986">
    <property type="entry name" value="S4_RNA-bd_sf"/>
</dbReference>
<dbReference type="GO" id="GO:0004831">
    <property type="term" value="F:tyrosine-tRNA ligase activity"/>
    <property type="evidence" value="ECO:0007669"/>
    <property type="project" value="UniProtKB-UniRule"/>
</dbReference>
<dbReference type="InterPro" id="IPR002307">
    <property type="entry name" value="Tyr-tRNA-ligase"/>
</dbReference>
<comment type="function">
    <text evidence="11">Catalyzes the attachment of tyrosine to tRNA(Tyr) in a two-step reaction: tyrosine is first activated by ATP to form Tyr-AMP and then transferred to the acceptor end of tRNA(Tyr).</text>
</comment>
<dbReference type="GO" id="GO:0006437">
    <property type="term" value="P:tyrosyl-tRNA aminoacylation"/>
    <property type="evidence" value="ECO:0007669"/>
    <property type="project" value="UniProtKB-UniRule"/>
</dbReference>
<dbReference type="GO" id="GO:0005829">
    <property type="term" value="C:cytosol"/>
    <property type="evidence" value="ECO:0007669"/>
    <property type="project" value="TreeGrafter"/>
</dbReference>
<evidence type="ECO:0000256" key="9">
    <source>
        <dbReference type="ARBA" id="ARBA00048248"/>
    </source>
</evidence>
<comment type="catalytic activity">
    <reaction evidence="9 11">
        <text>tRNA(Tyr) + L-tyrosine + ATP = L-tyrosyl-tRNA(Tyr) + AMP + diphosphate + H(+)</text>
        <dbReference type="Rhea" id="RHEA:10220"/>
        <dbReference type="Rhea" id="RHEA-COMP:9706"/>
        <dbReference type="Rhea" id="RHEA-COMP:9707"/>
        <dbReference type="ChEBI" id="CHEBI:15378"/>
        <dbReference type="ChEBI" id="CHEBI:30616"/>
        <dbReference type="ChEBI" id="CHEBI:33019"/>
        <dbReference type="ChEBI" id="CHEBI:58315"/>
        <dbReference type="ChEBI" id="CHEBI:78442"/>
        <dbReference type="ChEBI" id="CHEBI:78536"/>
        <dbReference type="ChEBI" id="CHEBI:456215"/>
        <dbReference type="EC" id="6.1.1.1"/>
    </reaction>
</comment>
<keyword evidence="15" id="KW-1185">Reference proteome</keyword>
<dbReference type="HAMAP" id="MF_02006">
    <property type="entry name" value="Tyr_tRNA_synth_type1"/>
    <property type="match status" value="1"/>
</dbReference>
<protein>
    <recommendedName>
        <fullName evidence="11">Tyrosine--tRNA ligase</fullName>
        <ecNumber evidence="11">6.1.1.1</ecNumber>
    </recommendedName>
    <alternativeName>
        <fullName evidence="11">Tyrosyl-tRNA synthetase</fullName>
        <shortName evidence="11">TyrRS</shortName>
    </alternativeName>
</protein>
<sequence length="428" mass="48199">MTNFVEELRWRGMLHDIMPNTEEKLNEGMTSGYIGFDPTADSLHVGHLTQIMTLIHFQNAGHKPFALVGGATGMVGDPSGKSDERNLQTPEMIEHNLKGMKKQLAKFLKFEEGGNGAVMVNNADWFKDMNLFTFIRDVGKHITVNYMMAKDSVKRRLEGDSGLSFTEFCYQLIQGYDFYHLWKNENCLVQMGGSDQWGNIVTGTELIRRKDGGTAYAITTQLIKKADGTKFGKTESGAVWLDPEKTSPYKFYQFWLNASDDDVKKWIRIFTLKNKEEIEALEKEHDAAPHLRILQKALAEDITVKTHSVEALEAAIKTSEFLFGNGSLEFLKTLTENQVLEMFEGIPQFNISKSDLAEGIDAATLLAEKTKVFPSKGETKKLIQGGGVSVNKEKVADVMQVFSTEHLINDQFIVVQKGRRNYFLLIAD</sequence>
<organism evidence="14 15">
    <name type="scientific">Pedobacter suwonensis</name>
    <dbReference type="NCBI Taxonomy" id="332999"/>
    <lineage>
        <taxon>Bacteria</taxon>
        <taxon>Pseudomonadati</taxon>
        <taxon>Bacteroidota</taxon>
        <taxon>Sphingobacteriia</taxon>
        <taxon>Sphingobacteriales</taxon>
        <taxon>Sphingobacteriaceae</taxon>
        <taxon>Pedobacter</taxon>
    </lineage>
</organism>
<evidence type="ECO:0000256" key="4">
    <source>
        <dbReference type="ARBA" id="ARBA00022741"/>
    </source>
</evidence>
<comment type="subcellular location">
    <subcellularLocation>
        <location evidence="1 11">Cytoplasm</location>
    </subcellularLocation>
</comment>
<evidence type="ECO:0000256" key="11">
    <source>
        <dbReference type="HAMAP-Rule" id="MF_02006"/>
    </source>
</evidence>
<dbReference type="PROSITE" id="PS50889">
    <property type="entry name" value="S4"/>
    <property type="match status" value="1"/>
</dbReference>
<dbReference type="PANTHER" id="PTHR11766:SF0">
    <property type="entry name" value="TYROSINE--TRNA LIGASE, MITOCHONDRIAL"/>
    <property type="match status" value="1"/>
</dbReference>
<dbReference type="NCBIfam" id="TIGR00234">
    <property type="entry name" value="tyrS"/>
    <property type="match status" value="1"/>
</dbReference>
<dbReference type="InterPro" id="IPR014729">
    <property type="entry name" value="Rossmann-like_a/b/a_fold"/>
</dbReference>
<keyword evidence="7 11" id="KW-0648">Protein biosynthesis</keyword>
<dbReference type="Gene3D" id="3.10.290.10">
    <property type="entry name" value="RNA-binding S4 domain"/>
    <property type="match status" value="1"/>
</dbReference>
<evidence type="ECO:0000256" key="10">
    <source>
        <dbReference type="ARBA" id="ARBA00060965"/>
    </source>
</evidence>
<dbReference type="OrthoDB" id="9804243at2"/>
<dbReference type="GO" id="GO:0003723">
    <property type="term" value="F:RNA binding"/>
    <property type="evidence" value="ECO:0007669"/>
    <property type="project" value="UniProtKB-KW"/>
</dbReference>